<gene>
    <name evidence="2" type="ORF">AC529_07040</name>
</gene>
<sequence>MSSNYLQELGTKLSQARKKSGLSTRELANISNTNQSTISRIENGQRIKSTETIKKIITALPISTEETEHLISETLKAYATRTKERRIDAGFSLKPDAVRRLERSASSVAGFQSAVIPRLLRTGNYAKAAGTRDLGVSGVLDDETRSFRFVVSEGALRTWPGDGSVMLAQLDYVAAVSERPNVWVGVVPWSARLDVVPPHGFTVYGDEAVSVETFTAEVTITDPDDVAAYRDAFASVEQAAVSGEEARELIATVRADFARLLGQSN</sequence>
<dbReference type="CDD" id="cd00093">
    <property type="entry name" value="HTH_XRE"/>
    <property type="match status" value="1"/>
</dbReference>
<dbReference type="GO" id="GO:0003677">
    <property type="term" value="F:DNA binding"/>
    <property type="evidence" value="ECO:0007669"/>
    <property type="project" value="InterPro"/>
</dbReference>
<dbReference type="Gene3D" id="1.10.260.40">
    <property type="entry name" value="lambda repressor-like DNA-binding domains"/>
    <property type="match status" value="1"/>
</dbReference>
<reference evidence="3" key="1">
    <citation type="journal article" date="2017" name="Acta Aliment.">
        <title>Plant polysaccharide degrading enzyme system of Thermpbifida cellulosilytica TB100 revealed by de novo genome project data.</title>
        <authorList>
            <person name="Toth A."/>
            <person name="Baka E."/>
            <person name="Luzics S."/>
            <person name="Bata-Vidacs I."/>
            <person name="Nagy I."/>
            <person name="Balint B."/>
            <person name="Herceg R."/>
            <person name="Olasz F."/>
            <person name="Wilk T."/>
            <person name="Nagy T."/>
            <person name="Kriszt B."/>
            <person name="Nagy I."/>
            <person name="Kukolya J."/>
        </authorList>
    </citation>
    <scope>NUCLEOTIDE SEQUENCE [LARGE SCALE GENOMIC DNA]</scope>
    <source>
        <strain evidence="3">TB100</strain>
    </source>
</reference>
<dbReference type="InterPro" id="IPR043917">
    <property type="entry name" value="DUF5753"/>
</dbReference>
<dbReference type="PROSITE" id="PS50943">
    <property type="entry name" value="HTH_CROC1"/>
    <property type="match status" value="1"/>
</dbReference>
<comment type="caution">
    <text evidence="2">The sequence shown here is derived from an EMBL/GenBank/DDBJ whole genome shotgun (WGS) entry which is preliminary data.</text>
</comment>
<dbReference type="Pfam" id="PF01381">
    <property type="entry name" value="HTH_3"/>
    <property type="match status" value="1"/>
</dbReference>
<evidence type="ECO:0000313" key="3">
    <source>
        <dbReference type="Proteomes" id="UP000074382"/>
    </source>
</evidence>
<feature type="domain" description="HTH cro/C1-type" evidence="1">
    <location>
        <begin position="13"/>
        <end position="67"/>
    </location>
</feature>
<dbReference type="OrthoDB" id="4966777at2"/>
<dbReference type="STRING" id="665004.AC529_07040"/>
<dbReference type="InterPro" id="IPR010982">
    <property type="entry name" value="Lambda_DNA-bd_dom_sf"/>
</dbReference>
<protein>
    <recommendedName>
        <fullName evidence="1">HTH cro/C1-type domain-containing protein</fullName>
    </recommendedName>
</protein>
<keyword evidence="3" id="KW-1185">Reference proteome</keyword>
<dbReference type="EMBL" id="LGEM01000030">
    <property type="protein sequence ID" value="KUP97329.1"/>
    <property type="molecule type" value="Genomic_DNA"/>
</dbReference>
<name>A0A147KJD4_THECS</name>
<organism evidence="2 3">
    <name type="scientific">Thermobifida cellulosilytica TB100</name>
    <dbReference type="NCBI Taxonomy" id="665004"/>
    <lineage>
        <taxon>Bacteria</taxon>
        <taxon>Bacillati</taxon>
        <taxon>Actinomycetota</taxon>
        <taxon>Actinomycetes</taxon>
        <taxon>Streptosporangiales</taxon>
        <taxon>Nocardiopsidaceae</taxon>
        <taxon>Thermobifida</taxon>
    </lineage>
</organism>
<dbReference type="PATRIC" id="fig|665004.4.peg.1473"/>
<evidence type="ECO:0000259" key="1">
    <source>
        <dbReference type="PROSITE" id="PS50943"/>
    </source>
</evidence>
<dbReference type="Proteomes" id="UP000074382">
    <property type="component" value="Unassembled WGS sequence"/>
</dbReference>
<dbReference type="RefSeq" id="WP_083948011.1">
    <property type="nucleotide sequence ID" value="NZ_KQ950181.1"/>
</dbReference>
<dbReference type="Pfam" id="PF19054">
    <property type="entry name" value="DUF5753"/>
    <property type="match status" value="1"/>
</dbReference>
<evidence type="ECO:0000313" key="2">
    <source>
        <dbReference type="EMBL" id="KUP97329.1"/>
    </source>
</evidence>
<dbReference type="SUPFAM" id="SSF47413">
    <property type="entry name" value="lambda repressor-like DNA-binding domains"/>
    <property type="match status" value="1"/>
</dbReference>
<dbReference type="InterPro" id="IPR001387">
    <property type="entry name" value="Cro/C1-type_HTH"/>
</dbReference>
<dbReference type="SMART" id="SM00530">
    <property type="entry name" value="HTH_XRE"/>
    <property type="match status" value="1"/>
</dbReference>
<dbReference type="AlphaFoldDB" id="A0A147KJD4"/>
<accession>A0A147KJD4</accession>
<proteinExistence type="predicted"/>